<feature type="transmembrane region" description="Helical" evidence="3">
    <location>
        <begin position="148"/>
        <end position="164"/>
    </location>
</feature>
<proteinExistence type="inferred from homology"/>
<comment type="caution">
    <text evidence="5">The sequence shown here is derived from an EMBL/GenBank/DDBJ whole genome shotgun (WGS) entry which is preliminary data.</text>
</comment>
<organism evidence="5 6">
    <name type="scientific">Hyphomonas atlantica</name>
    <dbReference type="NCBI Taxonomy" id="1280948"/>
    <lineage>
        <taxon>Bacteria</taxon>
        <taxon>Pseudomonadati</taxon>
        <taxon>Pseudomonadota</taxon>
        <taxon>Alphaproteobacteria</taxon>
        <taxon>Hyphomonadales</taxon>
        <taxon>Hyphomonadaceae</taxon>
        <taxon>Hyphomonas</taxon>
    </lineage>
</organism>
<dbReference type="Proteomes" id="UP000263957">
    <property type="component" value="Unassembled WGS sequence"/>
</dbReference>
<evidence type="ECO:0000256" key="3">
    <source>
        <dbReference type="SAM" id="Phobius"/>
    </source>
</evidence>
<evidence type="ECO:0000313" key="5">
    <source>
        <dbReference type="EMBL" id="HBQ48464.1"/>
    </source>
</evidence>
<feature type="transmembrane region" description="Helical" evidence="3">
    <location>
        <begin position="236"/>
        <end position="265"/>
    </location>
</feature>
<feature type="transmembrane region" description="Helical" evidence="3">
    <location>
        <begin position="195"/>
        <end position="216"/>
    </location>
</feature>
<name>A0A356W480_9PROT</name>
<dbReference type="PANTHER" id="PTHR30487:SF0">
    <property type="entry name" value="PREPILIN LEADER PEPTIDASE_N-METHYLTRANSFERASE-RELATED"/>
    <property type="match status" value="1"/>
</dbReference>
<dbReference type="GO" id="GO:0004190">
    <property type="term" value="F:aspartic-type endopeptidase activity"/>
    <property type="evidence" value="ECO:0007669"/>
    <property type="project" value="InterPro"/>
</dbReference>
<dbReference type="InterPro" id="IPR050882">
    <property type="entry name" value="Prepilin_peptidase/N-MTase"/>
</dbReference>
<accession>A0A356W480</accession>
<dbReference type="EMBL" id="DOGS01000125">
    <property type="protein sequence ID" value="HBQ48464.1"/>
    <property type="molecule type" value="Genomic_DNA"/>
</dbReference>
<dbReference type="InterPro" id="IPR000045">
    <property type="entry name" value="Prepilin_IV_endopep_pep"/>
</dbReference>
<dbReference type="PANTHER" id="PTHR30487">
    <property type="entry name" value="TYPE 4 PREPILIN-LIKE PROTEINS LEADER PEPTIDE-PROCESSING ENZYME"/>
    <property type="match status" value="1"/>
</dbReference>
<dbReference type="InterPro" id="IPR014032">
    <property type="entry name" value="Peptidase_A24A_bac"/>
</dbReference>
<protein>
    <recommendedName>
        <fullName evidence="4">Prepilin type IV endopeptidase peptidase domain-containing protein</fullName>
    </recommendedName>
</protein>
<feature type="domain" description="Prepilin type IV endopeptidase peptidase" evidence="4">
    <location>
        <begin position="154"/>
        <end position="258"/>
    </location>
</feature>
<feature type="transmembrane region" description="Helical" evidence="3">
    <location>
        <begin position="277"/>
        <end position="298"/>
    </location>
</feature>
<dbReference type="PRINTS" id="PR00864">
    <property type="entry name" value="PREPILNPTASE"/>
</dbReference>
<evidence type="ECO:0000313" key="6">
    <source>
        <dbReference type="Proteomes" id="UP000263957"/>
    </source>
</evidence>
<evidence type="ECO:0000259" key="4">
    <source>
        <dbReference type="Pfam" id="PF01478"/>
    </source>
</evidence>
<sequence length="303" mass="31999">MSLLPPVGTRDRAFAFGRGGLPPNKLPASHRPLRELRHMPPEAKVPARTHLPGHCNRQARPHPADECYGAASASHDRKTPPLTAARFLARPVCWPLLISPGANALERALPRPGKGQTRMSKPLSLLLTALAAAALGISAWMFAPPGTLLLTLCLGALLLALSIIDIRSFTLPDPLTAGIVLLGIAMVWLTRPEEWRAHAIGGLAGYLVLVAIEVGYRRLRGRDGIGRGDAKLLGGLGVWTGWMGLAPIMLVASASALIGVIALAVTGIRKADADTAIPFGPFIALGGWVVWLGAPYLLPAGVY</sequence>
<dbReference type="GO" id="GO:0006465">
    <property type="term" value="P:signal peptide processing"/>
    <property type="evidence" value="ECO:0007669"/>
    <property type="project" value="TreeGrafter"/>
</dbReference>
<evidence type="ECO:0000256" key="1">
    <source>
        <dbReference type="ARBA" id="ARBA00005801"/>
    </source>
</evidence>
<evidence type="ECO:0000256" key="2">
    <source>
        <dbReference type="RuleBase" id="RU003793"/>
    </source>
</evidence>
<dbReference type="Pfam" id="PF01478">
    <property type="entry name" value="Peptidase_A24"/>
    <property type="match status" value="1"/>
</dbReference>
<gene>
    <name evidence="5" type="ORF">DD728_06210</name>
</gene>
<keyword evidence="3" id="KW-0472">Membrane</keyword>
<dbReference type="AlphaFoldDB" id="A0A356W480"/>
<dbReference type="GO" id="GO:0005886">
    <property type="term" value="C:plasma membrane"/>
    <property type="evidence" value="ECO:0007669"/>
    <property type="project" value="TreeGrafter"/>
</dbReference>
<reference evidence="5 6" key="1">
    <citation type="journal article" date="2018" name="Nat. Biotechnol.">
        <title>A standardized bacterial taxonomy based on genome phylogeny substantially revises the tree of life.</title>
        <authorList>
            <person name="Parks D.H."/>
            <person name="Chuvochina M."/>
            <person name="Waite D.W."/>
            <person name="Rinke C."/>
            <person name="Skarshewski A."/>
            <person name="Chaumeil P.A."/>
            <person name="Hugenholtz P."/>
        </authorList>
    </citation>
    <scope>NUCLEOTIDE SEQUENCE [LARGE SCALE GENOMIC DNA]</scope>
    <source>
        <strain evidence="5">UBA10378</strain>
    </source>
</reference>
<dbReference type="Gene3D" id="1.20.120.1220">
    <property type="match status" value="1"/>
</dbReference>
<feature type="transmembrane region" description="Helical" evidence="3">
    <location>
        <begin position="171"/>
        <end position="189"/>
    </location>
</feature>
<feature type="transmembrane region" description="Helical" evidence="3">
    <location>
        <begin position="123"/>
        <end position="142"/>
    </location>
</feature>
<keyword evidence="3" id="KW-0812">Transmembrane</keyword>
<keyword evidence="3" id="KW-1133">Transmembrane helix</keyword>
<comment type="similarity">
    <text evidence="1 2">Belongs to the peptidase A24 family.</text>
</comment>